<gene>
    <name evidence="8" type="primary">rcsC</name>
    <name evidence="8" type="ordered locus">CHU_3540</name>
</gene>
<accession>A0A6N4SVY2</accession>
<evidence type="ECO:0000313" key="8">
    <source>
        <dbReference type="EMBL" id="ABG60773.1"/>
    </source>
</evidence>
<dbReference type="KEGG" id="chu:CHU_3540"/>
<keyword evidence="9" id="KW-1185">Reference proteome</keyword>
<reference evidence="8 9" key="1">
    <citation type="journal article" date="2007" name="Appl. Environ. Microbiol.">
        <title>Genome sequence of the cellulolytic gliding bacterium Cytophaga hutchinsonii.</title>
        <authorList>
            <person name="Xie G."/>
            <person name="Bruce D.C."/>
            <person name="Challacombe J.F."/>
            <person name="Chertkov O."/>
            <person name="Detter J.C."/>
            <person name="Gilna P."/>
            <person name="Han C.S."/>
            <person name="Lucas S."/>
            <person name="Misra M."/>
            <person name="Myers G.L."/>
            <person name="Richardson P."/>
            <person name="Tapia R."/>
            <person name="Thayer N."/>
            <person name="Thompson L.S."/>
            <person name="Brettin T.S."/>
            <person name="Henrissat B."/>
            <person name="Wilson D.B."/>
            <person name="McBride M.J."/>
        </authorList>
    </citation>
    <scope>NUCLEOTIDE SEQUENCE [LARGE SCALE GENOMIC DNA]</scope>
    <source>
        <strain evidence="9">ATCC 33406 / DSM 1761 / CIP 103989 / NBRC 15051 / NCIMB 9469 / D465</strain>
    </source>
</reference>
<dbReference type="InterPro" id="IPR003661">
    <property type="entry name" value="HisK_dim/P_dom"/>
</dbReference>
<protein>
    <recommendedName>
        <fullName evidence="2">histidine kinase</fullName>
        <ecNumber evidence="2">2.7.13.3</ecNumber>
    </recommendedName>
</protein>
<dbReference type="InterPro" id="IPR036097">
    <property type="entry name" value="HisK_dim/P_sf"/>
</dbReference>
<keyword evidence="5 8" id="KW-0418">Kinase</keyword>
<dbReference type="SUPFAM" id="SSF55874">
    <property type="entry name" value="ATPase domain of HSP90 chaperone/DNA topoisomerase II/histidine kinase"/>
    <property type="match status" value="1"/>
</dbReference>
<dbReference type="CDD" id="cd00075">
    <property type="entry name" value="HATPase"/>
    <property type="match status" value="1"/>
</dbReference>
<evidence type="ECO:0000256" key="3">
    <source>
        <dbReference type="ARBA" id="ARBA00022553"/>
    </source>
</evidence>
<dbReference type="SUPFAM" id="SSF47384">
    <property type="entry name" value="Homodimeric domain of signal transducing histidine kinase"/>
    <property type="match status" value="1"/>
</dbReference>
<keyword evidence="6" id="KW-0812">Transmembrane</keyword>
<keyword evidence="4 8" id="KW-0808">Transferase</keyword>
<proteinExistence type="predicted"/>
<evidence type="ECO:0000256" key="2">
    <source>
        <dbReference type="ARBA" id="ARBA00012438"/>
    </source>
</evidence>
<feature type="transmembrane region" description="Helical" evidence="6">
    <location>
        <begin position="121"/>
        <end position="141"/>
    </location>
</feature>
<sequence>MNKIFSPKILTENSIDAKRNFIAKVTIALCFVLSVGFSIVFFIQKIYPLNIIFAFFSIVYVIAWSMYELKNPLAAKVMLYSAMLAQVFFMAIVLGVFVEIKVFFIPIAIVPLLIFSKKEKVPMYALLILTAVNIVMINTFVHRIYGPEQIYSFETYRNINNAFDITSMLCMVILAFLFLQLTEAGEIELIDANKALSKQKEVELQNNFLLKRAKEDQERMNLMKDHLFRIISHDLRSPINTIHGLTELLISKKLSREEETVITEQLKKSTDSTNQLLDNLLSWSAFQINNASKPNIVEVNIKELINDIFKQLDVKLTQKNISIIEKIDHTIFIQADSSMLEIVIRNIISNAIKFSYQEQVIHVHAEIADRDLVIQVKDSGIGMPKEILDKLFTNDKSVSRAGTYNEKGSGIGLLLCKNLLENCGGKIEAKSIPKQQTIFTIKLPMN</sequence>
<dbReference type="PROSITE" id="PS50109">
    <property type="entry name" value="HIS_KIN"/>
    <property type="match status" value="1"/>
</dbReference>
<dbReference type="FunFam" id="3.30.565.10:FF:000006">
    <property type="entry name" value="Sensor histidine kinase WalK"/>
    <property type="match status" value="1"/>
</dbReference>
<dbReference type="PRINTS" id="PR00344">
    <property type="entry name" value="BCTRLSENSOR"/>
</dbReference>
<dbReference type="EMBL" id="CP000383">
    <property type="protein sequence ID" value="ABG60773.1"/>
    <property type="molecule type" value="Genomic_DNA"/>
</dbReference>
<dbReference type="Pfam" id="PF00512">
    <property type="entry name" value="HisKA"/>
    <property type="match status" value="1"/>
</dbReference>
<evidence type="ECO:0000256" key="5">
    <source>
        <dbReference type="ARBA" id="ARBA00022777"/>
    </source>
</evidence>
<dbReference type="EC" id="2.7.13.3" evidence="2"/>
<feature type="transmembrane region" description="Helical" evidence="6">
    <location>
        <begin position="162"/>
        <end position="181"/>
    </location>
</feature>
<dbReference type="InterPro" id="IPR005467">
    <property type="entry name" value="His_kinase_dom"/>
</dbReference>
<dbReference type="Gene3D" id="3.30.565.10">
    <property type="entry name" value="Histidine kinase-like ATPase, C-terminal domain"/>
    <property type="match status" value="1"/>
</dbReference>
<keyword evidence="6" id="KW-1133">Transmembrane helix</keyword>
<dbReference type="Proteomes" id="UP000001822">
    <property type="component" value="Chromosome"/>
</dbReference>
<evidence type="ECO:0000256" key="6">
    <source>
        <dbReference type="SAM" id="Phobius"/>
    </source>
</evidence>
<dbReference type="Pfam" id="PF02518">
    <property type="entry name" value="HATPase_c"/>
    <property type="match status" value="1"/>
</dbReference>
<dbReference type="OrthoDB" id="9810447at2"/>
<dbReference type="InterPro" id="IPR004358">
    <property type="entry name" value="Sig_transdc_His_kin-like_C"/>
</dbReference>
<dbReference type="SMART" id="SM00387">
    <property type="entry name" value="HATPase_c"/>
    <property type="match status" value="1"/>
</dbReference>
<organism evidence="8 9">
    <name type="scientific">Cytophaga hutchinsonii (strain ATCC 33406 / DSM 1761 / CIP 103989 / NBRC 15051 / NCIMB 9469 / D465)</name>
    <dbReference type="NCBI Taxonomy" id="269798"/>
    <lineage>
        <taxon>Bacteria</taxon>
        <taxon>Pseudomonadati</taxon>
        <taxon>Bacteroidota</taxon>
        <taxon>Cytophagia</taxon>
        <taxon>Cytophagales</taxon>
        <taxon>Cytophagaceae</taxon>
        <taxon>Cytophaga</taxon>
    </lineage>
</organism>
<feature type="transmembrane region" description="Helical" evidence="6">
    <location>
        <begin position="49"/>
        <end position="67"/>
    </location>
</feature>
<evidence type="ECO:0000313" key="9">
    <source>
        <dbReference type="Proteomes" id="UP000001822"/>
    </source>
</evidence>
<dbReference type="AlphaFoldDB" id="A0A6N4SVY2"/>
<keyword evidence="6" id="KW-0472">Membrane</keyword>
<dbReference type="RefSeq" id="WP_011586880.1">
    <property type="nucleotide sequence ID" value="NC_008255.1"/>
</dbReference>
<feature type="domain" description="Histidine kinase" evidence="7">
    <location>
        <begin position="230"/>
        <end position="446"/>
    </location>
</feature>
<dbReference type="InterPro" id="IPR036890">
    <property type="entry name" value="HATPase_C_sf"/>
</dbReference>
<dbReference type="SMART" id="SM00388">
    <property type="entry name" value="HisKA"/>
    <property type="match status" value="1"/>
</dbReference>
<comment type="catalytic activity">
    <reaction evidence="1">
        <text>ATP + protein L-histidine = ADP + protein N-phospho-L-histidine.</text>
        <dbReference type="EC" id="2.7.13.3"/>
    </reaction>
</comment>
<dbReference type="InterPro" id="IPR003594">
    <property type="entry name" value="HATPase_dom"/>
</dbReference>
<name>A0A6N4SVY2_CYTH3</name>
<dbReference type="PANTHER" id="PTHR43547">
    <property type="entry name" value="TWO-COMPONENT HISTIDINE KINASE"/>
    <property type="match status" value="1"/>
</dbReference>
<feature type="transmembrane region" description="Helical" evidence="6">
    <location>
        <begin position="21"/>
        <end position="43"/>
    </location>
</feature>
<evidence type="ECO:0000256" key="4">
    <source>
        <dbReference type="ARBA" id="ARBA00022679"/>
    </source>
</evidence>
<evidence type="ECO:0000259" key="7">
    <source>
        <dbReference type="PROSITE" id="PS50109"/>
    </source>
</evidence>
<feature type="transmembrane region" description="Helical" evidence="6">
    <location>
        <begin position="87"/>
        <end position="115"/>
    </location>
</feature>
<dbReference type="GO" id="GO:0000155">
    <property type="term" value="F:phosphorelay sensor kinase activity"/>
    <property type="evidence" value="ECO:0007669"/>
    <property type="project" value="InterPro"/>
</dbReference>
<dbReference type="CDD" id="cd00082">
    <property type="entry name" value="HisKA"/>
    <property type="match status" value="1"/>
</dbReference>
<keyword evidence="3" id="KW-0597">Phosphoprotein</keyword>
<dbReference type="PANTHER" id="PTHR43547:SF2">
    <property type="entry name" value="HYBRID SIGNAL TRANSDUCTION HISTIDINE KINASE C"/>
    <property type="match status" value="1"/>
</dbReference>
<dbReference type="Gene3D" id="1.10.287.130">
    <property type="match status" value="1"/>
</dbReference>
<evidence type="ECO:0000256" key="1">
    <source>
        <dbReference type="ARBA" id="ARBA00000085"/>
    </source>
</evidence>